<dbReference type="PATRIC" id="fig|1209989.3.peg.2574"/>
<dbReference type="InterPro" id="IPR001173">
    <property type="entry name" value="Glyco_trans_2-like"/>
</dbReference>
<name>F4LR47_TEPAE</name>
<dbReference type="AlphaFoldDB" id="F4LR47"/>
<dbReference type="PANTHER" id="PTHR10859:SF91">
    <property type="entry name" value="DOLICHYL-PHOSPHATE BETA-GLUCOSYLTRANSFERASE"/>
    <property type="match status" value="1"/>
</dbReference>
<dbReference type="Pfam" id="PF00535">
    <property type="entry name" value="Glycos_transf_2"/>
    <property type="match status" value="1"/>
</dbReference>
<dbReference type="EMBL" id="HF563609">
    <property type="protein sequence ID" value="CCP27069.1"/>
    <property type="molecule type" value="Genomic_DNA"/>
</dbReference>
<dbReference type="KEGG" id="tep:TepRe1_2075"/>
<dbReference type="GO" id="GO:0016740">
    <property type="term" value="F:transferase activity"/>
    <property type="evidence" value="ECO:0007669"/>
    <property type="project" value="UniProtKB-KW"/>
</dbReference>
<dbReference type="HOGENOM" id="CLU_033536_6_1_9"/>
<feature type="domain" description="Glycosyltransferase 2-like" evidence="1">
    <location>
        <begin position="5"/>
        <end position="124"/>
    </location>
</feature>
<dbReference type="eggNOG" id="COG0463">
    <property type="taxonomic scope" value="Bacteria"/>
</dbReference>
<reference evidence="3" key="1">
    <citation type="journal article" date="2013" name="Genome Announc.">
        <title>First genome sequence of a syntrophic acetate-oxidizing bacterium, Tepidanaerobacter acetatoxydans strain Re1.</title>
        <authorList>
            <person name="Manzoor S."/>
            <person name="Bongcam-Rudloff E."/>
            <person name="Schnurer A."/>
            <person name="Muller B."/>
        </authorList>
    </citation>
    <scope>NUCLEOTIDE SEQUENCE [LARGE SCALE GENOMIC DNA]</scope>
    <source>
        <strain evidence="3">Re1</strain>
    </source>
</reference>
<keyword evidence="2" id="KW-0808">Transferase</keyword>
<dbReference type="PANTHER" id="PTHR10859">
    <property type="entry name" value="GLYCOSYL TRANSFERASE"/>
    <property type="match status" value="1"/>
</dbReference>
<accession>F4LR47</accession>
<dbReference type="SUPFAM" id="SSF53448">
    <property type="entry name" value="Nucleotide-diphospho-sugar transferases"/>
    <property type="match status" value="1"/>
</dbReference>
<dbReference type="RefSeq" id="WP_013779120.1">
    <property type="nucleotide sequence ID" value="NC_015519.1"/>
</dbReference>
<sequence length="235" mass="26701">MKPVTVLIPAYNEAPRIGDVLDVVCSYPQEKRVIVIDDGSADDTYKAAQRAGVEVIRHGKNLGKGAALQTGIDYVDDSSLWLFLDADLINLKHQHMDALLLPLEENPQVGMTIGMFKSGGKKNVDLAQRYFSILNGQRGLANFFVKSLPSLSWARFGVEIFLSRLAEKYNIPVIEPALQDITHYTKEEKYGFKLGFMYRLQMYKECLYALFNWQKHVPTHDKSIKNLSKDISHYE</sequence>
<accession>L0S3P5</accession>
<dbReference type="InterPro" id="IPR029044">
    <property type="entry name" value="Nucleotide-diphossugar_trans"/>
</dbReference>
<evidence type="ECO:0000313" key="2">
    <source>
        <dbReference type="EMBL" id="CCP27069.1"/>
    </source>
</evidence>
<protein>
    <submittedName>
        <fullName evidence="2">Glycosyl transferase family 2</fullName>
    </submittedName>
</protein>
<proteinExistence type="predicted"/>
<evidence type="ECO:0000313" key="3">
    <source>
        <dbReference type="Proteomes" id="UP000010802"/>
    </source>
</evidence>
<organism evidence="2 3">
    <name type="scientific">Tepidanaerobacter acetatoxydans (strain DSM 21804 / JCM 16047 / Re1)</name>
    <dbReference type="NCBI Taxonomy" id="1209989"/>
    <lineage>
        <taxon>Bacteria</taxon>
        <taxon>Bacillati</taxon>
        <taxon>Bacillota</taxon>
        <taxon>Clostridia</taxon>
        <taxon>Thermosediminibacterales</taxon>
        <taxon>Tepidanaerobacteraceae</taxon>
        <taxon>Tepidanaerobacter</taxon>
    </lineage>
</organism>
<gene>
    <name evidence="2" type="ordered locus">TEPIRE1_2234</name>
</gene>
<dbReference type="Proteomes" id="UP000010802">
    <property type="component" value="Chromosome"/>
</dbReference>
<dbReference type="CDD" id="cd04179">
    <property type="entry name" value="DPM_DPG-synthase_like"/>
    <property type="match status" value="1"/>
</dbReference>
<dbReference type="STRING" id="1209989.TepRe1_2075"/>
<dbReference type="KEGG" id="tae:TepiRe1_2234"/>
<dbReference type="OrthoDB" id="9810303at2"/>
<evidence type="ECO:0000259" key="1">
    <source>
        <dbReference type="Pfam" id="PF00535"/>
    </source>
</evidence>
<keyword evidence="3" id="KW-1185">Reference proteome</keyword>
<dbReference type="GO" id="GO:0006487">
    <property type="term" value="P:protein N-linked glycosylation"/>
    <property type="evidence" value="ECO:0007669"/>
    <property type="project" value="TreeGrafter"/>
</dbReference>
<dbReference type="Gene3D" id="3.90.550.10">
    <property type="entry name" value="Spore Coat Polysaccharide Biosynthesis Protein SpsA, Chain A"/>
    <property type="match status" value="1"/>
</dbReference>